<feature type="compositionally biased region" description="Basic and acidic residues" evidence="4">
    <location>
        <begin position="89"/>
        <end position="101"/>
    </location>
</feature>
<accession>A0A5N6KWG0</accession>
<dbReference type="GO" id="GO:0019901">
    <property type="term" value="F:protein kinase binding"/>
    <property type="evidence" value="ECO:0007669"/>
    <property type="project" value="InterPro"/>
</dbReference>
<evidence type="ECO:0000256" key="4">
    <source>
        <dbReference type="SAM" id="MobiDB-lite"/>
    </source>
</evidence>
<gene>
    <name evidence="5" type="ORF">FH972_023878</name>
</gene>
<feature type="compositionally biased region" description="Basic residues" evidence="4">
    <location>
        <begin position="294"/>
        <end position="304"/>
    </location>
</feature>
<dbReference type="EMBL" id="VIBQ01000014">
    <property type="protein sequence ID" value="KAB8349865.1"/>
    <property type="molecule type" value="Genomic_DNA"/>
</dbReference>
<dbReference type="InterPro" id="IPR036915">
    <property type="entry name" value="Cyclin-like_sf"/>
</dbReference>
<dbReference type="GO" id="GO:0005634">
    <property type="term" value="C:nucleus"/>
    <property type="evidence" value="ECO:0007669"/>
    <property type="project" value="TreeGrafter"/>
</dbReference>
<feature type="region of interest" description="Disordered" evidence="4">
    <location>
        <begin position="285"/>
        <end position="304"/>
    </location>
</feature>
<dbReference type="AlphaFoldDB" id="A0A5N6KWG0"/>
<reference evidence="5 6" key="1">
    <citation type="submission" date="2019-06" db="EMBL/GenBank/DDBJ databases">
        <title>A chromosomal-level reference genome of Carpinus fangiana (Coryloideae, Betulaceae).</title>
        <authorList>
            <person name="Yang X."/>
            <person name="Wang Z."/>
            <person name="Zhang L."/>
            <person name="Hao G."/>
            <person name="Liu J."/>
            <person name="Yang Y."/>
        </authorList>
    </citation>
    <scope>NUCLEOTIDE SEQUENCE [LARGE SCALE GENOMIC DNA]</scope>
    <source>
        <strain evidence="5">Cfa_2016G</strain>
        <tissue evidence="5">Leaf</tissue>
    </source>
</reference>
<dbReference type="Pfam" id="PF08613">
    <property type="entry name" value="Cyclin"/>
    <property type="match status" value="1"/>
</dbReference>
<keyword evidence="6" id="KW-1185">Reference proteome</keyword>
<evidence type="ECO:0000256" key="1">
    <source>
        <dbReference type="ARBA" id="ARBA00007215"/>
    </source>
</evidence>
<sequence>MAEVQTTTIPDQPRKPNPSADPAVVPDVASLTLLAGTEITSPPQDVDPATLTPVAALTILCRSVQSLVDLTGDVPPTPPISRPATPSLRELREGQNPRLDVRPATPASSIPPDDLNGPYFSRIPIGSPEAHASEPSFSKMYAAEPLRVQHEAIARKFFSKKPPPISVEAYLLRMHRYCPMSTAVYLAAAAYIYRVAIEDRTVPVTLRTVHRLLLAALRVAMKGLEDLSYPHQRFAGVGGVADRELAKLEIALCYLLDFDVQVDNRLLREKVAALQKMAECGRAPPRLNLPPRVDHRRRISTQLS</sequence>
<dbReference type="Gene3D" id="1.10.472.10">
    <property type="entry name" value="Cyclin-like"/>
    <property type="match status" value="1"/>
</dbReference>
<evidence type="ECO:0000313" key="6">
    <source>
        <dbReference type="Proteomes" id="UP000327013"/>
    </source>
</evidence>
<feature type="region of interest" description="Disordered" evidence="4">
    <location>
        <begin position="1"/>
        <end position="24"/>
    </location>
</feature>
<protein>
    <recommendedName>
        <fullName evidence="7">Cyclin</fullName>
    </recommendedName>
</protein>
<evidence type="ECO:0000256" key="3">
    <source>
        <dbReference type="ARBA" id="ARBA00023306"/>
    </source>
</evidence>
<comment type="similarity">
    <text evidence="1">Belongs to the cyclin family. Cyclin U/P subfamily.</text>
</comment>
<dbReference type="GO" id="GO:0051301">
    <property type="term" value="P:cell division"/>
    <property type="evidence" value="ECO:0007669"/>
    <property type="project" value="UniProtKB-KW"/>
</dbReference>
<dbReference type="SUPFAM" id="SSF47954">
    <property type="entry name" value="Cyclin-like"/>
    <property type="match status" value="1"/>
</dbReference>
<dbReference type="GO" id="GO:0016538">
    <property type="term" value="F:cyclin-dependent protein serine/threonine kinase regulator activity"/>
    <property type="evidence" value="ECO:0007669"/>
    <property type="project" value="TreeGrafter"/>
</dbReference>
<feature type="compositionally biased region" description="Polar residues" evidence="4">
    <location>
        <begin position="1"/>
        <end position="10"/>
    </location>
</feature>
<name>A0A5N6KWG0_9ROSI</name>
<proteinExistence type="inferred from homology"/>
<dbReference type="GO" id="GO:0000307">
    <property type="term" value="C:cyclin-dependent protein kinase holoenzyme complex"/>
    <property type="evidence" value="ECO:0007669"/>
    <property type="project" value="TreeGrafter"/>
</dbReference>
<keyword evidence="2" id="KW-0132">Cell division</keyword>
<dbReference type="InterPro" id="IPR013922">
    <property type="entry name" value="Cyclin_PHO80-like"/>
</dbReference>
<dbReference type="Proteomes" id="UP000327013">
    <property type="component" value="Unassembled WGS sequence"/>
</dbReference>
<organism evidence="5 6">
    <name type="scientific">Carpinus fangiana</name>
    <dbReference type="NCBI Taxonomy" id="176857"/>
    <lineage>
        <taxon>Eukaryota</taxon>
        <taxon>Viridiplantae</taxon>
        <taxon>Streptophyta</taxon>
        <taxon>Embryophyta</taxon>
        <taxon>Tracheophyta</taxon>
        <taxon>Spermatophyta</taxon>
        <taxon>Magnoliopsida</taxon>
        <taxon>eudicotyledons</taxon>
        <taxon>Gunneridae</taxon>
        <taxon>Pentapetalae</taxon>
        <taxon>rosids</taxon>
        <taxon>fabids</taxon>
        <taxon>Fagales</taxon>
        <taxon>Betulaceae</taxon>
        <taxon>Carpinus</taxon>
    </lineage>
</organism>
<feature type="region of interest" description="Disordered" evidence="4">
    <location>
        <begin position="70"/>
        <end position="113"/>
    </location>
</feature>
<dbReference type="PANTHER" id="PTHR15615:SF32">
    <property type="entry name" value="PROTEIN KINASE COMPLEX COMPONENT, PUTATIVE (AFU_ORTHOLOGUE AFUA_2G07660)-RELATED"/>
    <property type="match status" value="1"/>
</dbReference>
<evidence type="ECO:0008006" key="7">
    <source>
        <dbReference type="Google" id="ProtNLM"/>
    </source>
</evidence>
<dbReference type="PANTHER" id="PTHR15615">
    <property type="match status" value="1"/>
</dbReference>
<dbReference type="OrthoDB" id="5304883at2759"/>
<dbReference type="CDD" id="cd20558">
    <property type="entry name" value="CYCLIN_ScPCL7-like"/>
    <property type="match status" value="1"/>
</dbReference>
<keyword evidence="3" id="KW-0131">Cell cycle</keyword>
<evidence type="ECO:0000256" key="2">
    <source>
        <dbReference type="ARBA" id="ARBA00022618"/>
    </source>
</evidence>
<evidence type="ECO:0000313" key="5">
    <source>
        <dbReference type="EMBL" id="KAB8349865.1"/>
    </source>
</evidence>
<comment type="caution">
    <text evidence="5">The sequence shown here is derived from an EMBL/GenBank/DDBJ whole genome shotgun (WGS) entry which is preliminary data.</text>
</comment>